<dbReference type="EMBL" id="DROK01000124">
    <property type="protein sequence ID" value="HHI97017.1"/>
    <property type="molecule type" value="Genomic_DNA"/>
</dbReference>
<gene>
    <name evidence="3" type="ORF">ENJ96_04120</name>
</gene>
<feature type="non-terminal residue" evidence="3">
    <location>
        <position position="1"/>
    </location>
</feature>
<dbReference type="InterPro" id="IPR018821">
    <property type="entry name" value="DUF294_put_nucleoTrafse_sb-bd"/>
</dbReference>
<dbReference type="GO" id="GO:0008773">
    <property type="term" value="F:[protein-PII] uridylyltransferase activity"/>
    <property type="evidence" value="ECO:0007669"/>
    <property type="project" value="InterPro"/>
</dbReference>
<protein>
    <submittedName>
        <fullName evidence="3">CBS domain-containing protein</fullName>
    </submittedName>
</protein>
<dbReference type="PROSITE" id="PS51371">
    <property type="entry name" value="CBS"/>
    <property type="match status" value="1"/>
</dbReference>
<organism evidence="3">
    <name type="scientific">Thermodesulfatator atlanticus</name>
    <dbReference type="NCBI Taxonomy" id="501497"/>
    <lineage>
        <taxon>Bacteria</taxon>
        <taxon>Pseudomonadati</taxon>
        <taxon>Thermodesulfobacteriota</taxon>
        <taxon>Thermodesulfobacteria</taxon>
        <taxon>Thermodesulfobacteriales</taxon>
        <taxon>Thermodesulfatatoraceae</taxon>
        <taxon>Thermodesulfatator</taxon>
    </lineage>
</organism>
<accession>A0A7V5NZB8</accession>
<dbReference type="SUPFAM" id="SSF54631">
    <property type="entry name" value="CBS-domain pair"/>
    <property type="match status" value="1"/>
</dbReference>
<dbReference type="Pfam" id="PF10335">
    <property type="entry name" value="DUF294_C"/>
    <property type="match status" value="1"/>
</dbReference>
<feature type="domain" description="CBS" evidence="2">
    <location>
        <begin position="1"/>
        <end position="49"/>
    </location>
</feature>
<dbReference type="Pfam" id="PF03445">
    <property type="entry name" value="DUF294"/>
    <property type="match status" value="1"/>
</dbReference>
<dbReference type="InterPro" id="IPR046342">
    <property type="entry name" value="CBS_dom_sf"/>
</dbReference>
<dbReference type="AlphaFoldDB" id="A0A7V5NZB8"/>
<proteinExistence type="predicted"/>
<sequence>SPKDKVYRALSLLARYGIKHLPVVEGGKLVGIVTLRHLLRLAHQEPLLIIGKIELAQSAEELAEVKAELPAMVANRLSAGISAVDTMTMLSLIHQDLHRRAFELALKEMPEAPPVPYCLFVTGSHGRGEALLAPDQDHGLIIADYPDAHYEKIDGYFRELATKFGQNLEKIGYPRCPGYIMSENPLWRKRYQEWLKQFLIWLELASYHTVRYLTLVFDAAPLMGDFPLFFGLKRFFLEKIQEYHNVIRQMFEEEAGHKVPLGMFNKFIVEKEGPHKGQLHLKRSGLIFVVEAARVLSLKEGIAEVSTLDRIKALKERHLISAQDAEYAEHAFHILVHYALQTQVQHWQKGEPISYWLNPQELSAHDRDMLRYAFQAIKRLKDLVESAFGYLIL</sequence>
<evidence type="ECO:0000256" key="1">
    <source>
        <dbReference type="PROSITE-ProRule" id="PRU00703"/>
    </source>
</evidence>
<dbReference type="Gene3D" id="3.10.580.10">
    <property type="entry name" value="CBS-domain"/>
    <property type="match status" value="1"/>
</dbReference>
<keyword evidence="1" id="KW-0129">CBS domain</keyword>
<dbReference type="InterPro" id="IPR005105">
    <property type="entry name" value="GlnD_Uridyltrans_N"/>
</dbReference>
<dbReference type="InterPro" id="IPR000644">
    <property type="entry name" value="CBS_dom"/>
</dbReference>
<name>A0A7V5NZB8_9BACT</name>
<dbReference type="Pfam" id="PF00571">
    <property type="entry name" value="CBS"/>
    <property type="match status" value="1"/>
</dbReference>
<evidence type="ECO:0000313" key="3">
    <source>
        <dbReference type="EMBL" id="HHI97017.1"/>
    </source>
</evidence>
<dbReference type="CDD" id="cd05401">
    <property type="entry name" value="NT_GlnE_GlnD_like"/>
    <property type="match status" value="1"/>
</dbReference>
<comment type="caution">
    <text evidence="3">The sequence shown here is derived from an EMBL/GenBank/DDBJ whole genome shotgun (WGS) entry which is preliminary data.</text>
</comment>
<dbReference type="SMART" id="SM00116">
    <property type="entry name" value="CBS"/>
    <property type="match status" value="1"/>
</dbReference>
<reference evidence="3" key="1">
    <citation type="journal article" date="2020" name="mSystems">
        <title>Genome- and Community-Level Interaction Insights into Carbon Utilization and Element Cycling Functions of Hydrothermarchaeota in Hydrothermal Sediment.</title>
        <authorList>
            <person name="Zhou Z."/>
            <person name="Liu Y."/>
            <person name="Xu W."/>
            <person name="Pan J."/>
            <person name="Luo Z.H."/>
            <person name="Li M."/>
        </authorList>
    </citation>
    <scope>NUCLEOTIDE SEQUENCE [LARGE SCALE GENOMIC DNA]</scope>
    <source>
        <strain evidence="3">HyVt-533</strain>
    </source>
</reference>
<evidence type="ECO:0000259" key="2">
    <source>
        <dbReference type="PROSITE" id="PS51371"/>
    </source>
</evidence>
<dbReference type="Proteomes" id="UP000886101">
    <property type="component" value="Unassembled WGS sequence"/>
</dbReference>